<dbReference type="EMBL" id="JFFR01000010">
    <property type="protein sequence ID" value="KDN29227.1"/>
    <property type="molecule type" value="Genomic_DNA"/>
</dbReference>
<dbReference type="InterPro" id="IPR018756">
    <property type="entry name" value="DUF2314"/>
</dbReference>
<feature type="chain" id="PRO_5001632444" description="DUF2314 domain-containing protein" evidence="1">
    <location>
        <begin position="20"/>
        <end position="160"/>
    </location>
</feature>
<evidence type="ECO:0000256" key="1">
    <source>
        <dbReference type="SAM" id="SignalP"/>
    </source>
</evidence>
<dbReference type="Pfam" id="PF10077">
    <property type="entry name" value="DUF2314"/>
    <property type="match status" value="1"/>
</dbReference>
<evidence type="ECO:0000313" key="4">
    <source>
        <dbReference type="Proteomes" id="UP000027219"/>
    </source>
</evidence>
<proteinExistence type="predicted"/>
<organism evidence="3 4">
    <name type="scientific">Vibrio fortis</name>
    <dbReference type="NCBI Taxonomy" id="212667"/>
    <lineage>
        <taxon>Bacteria</taxon>
        <taxon>Pseudomonadati</taxon>
        <taxon>Pseudomonadota</taxon>
        <taxon>Gammaproteobacteria</taxon>
        <taxon>Vibrionales</taxon>
        <taxon>Vibrionaceae</taxon>
        <taxon>Vibrio</taxon>
    </lineage>
</organism>
<accession>A0A066UTM2</accession>
<keyword evidence="4" id="KW-1185">Reference proteome</keyword>
<dbReference type="AlphaFoldDB" id="A0A066UTM2"/>
<feature type="domain" description="DUF2314" evidence="2">
    <location>
        <begin position="35"/>
        <end position="153"/>
    </location>
</feature>
<protein>
    <recommendedName>
        <fullName evidence="2">DUF2314 domain-containing protein</fullName>
    </recommendedName>
</protein>
<comment type="caution">
    <text evidence="3">The sequence shown here is derived from an EMBL/GenBank/DDBJ whole genome shotgun (WGS) entry which is preliminary data.</text>
</comment>
<keyword evidence="1" id="KW-0732">Signal</keyword>
<dbReference type="RefSeq" id="WP_032550391.1">
    <property type="nucleotide sequence ID" value="NZ_JFFR01000010.1"/>
</dbReference>
<gene>
    <name evidence="3" type="ORF">VFDL14_08480</name>
</gene>
<dbReference type="Proteomes" id="UP000027219">
    <property type="component" value="Unassembled WGS sequence"/>
</dbReference>
<evidence type="ECO:0000259" key="2">
    <source>
        <dbReference type="Pfam" id="PF10077"/>
    </source>
</evidence>
<feature type="signal peptide" evidence="1">
    <location>
        <begin position="1"/>
        <end position="19"/>
    </location>
</feature>
<evidence type="ECO:0000313" key="3">
    <source>
        <dbReference type="EMBL" id="KDN29227.1"/>
    </source>
</evidence>
<dbReference type="OrthoDB" id="7066376at2"/>
<name>A0A066UTM2_9VIBR</name>
<reference evidence="3 4" key="1">
    <citation type="submission" date="2014-02" db="EMBL/GenBank/DDBJ databases">
        <title>Vibrio fortis Dalian14 Genome Sequencing.</title>
        <authorList>
            <person name="Wang Y."/>
            <person name="Song L."/>
            <person name="Liu G."/>
            <person name="Ding J."/>
        </authorList>
    </citation>
    <scope>NUCLEOTIDE SEQUENCE [LARGE SCALE GENOMIC DNA]</scope>
    <source>
        <strain evidence="3 4">Dalian14</strain>
    </source>
</reference>
<sequence length="160" mass="18131">MKYWLLLLVSILHSGLSFSGDEVKSNPVLSTDLAWQKTITEAKASIGSFRDLLSIHELASSFALVKVYFPEQGAYLWFMVVDVDSNSFVVQAFETLPQLDHIVVGEAYLVSDEDIVDWSLNNSGSMYGGFSMRYIRGQKTKDEQDKYDQYVGVKEWMPLP</sequence>